<dbReference type="InterPro" id="IPR025857">
    <property type="entry name" value="MacB_PCD"/>
</dbReference>
<dbReference type="Pfam" id="PF02687">
    <property type="entry name" value="FtsX"/>
    <property type="match status" value="1"/>
</dbReference>
<comment type="caution">
    <text evidence="10">The sequence shown here is derived from an EMBL/GenBank/DDBJ whole genome shotgun (WGS) entry which is preliminary data.</text>
</comment>
<dbReference type="Pfam" id="PF12704">
    <property type="entry name" value="MacB_PCD"/>
    <property type="match status" value="1"/>
</dbReference>
<evidence type="ECO:0000256" key="2">
    <source>
        <dbReference type="ARBA" id="ARBA00022475"/>
    </source>
</evidence>
<keyword evidence="4 7" id="KW-1133">Transmembrane helix</keyword>
<sequence>MGWLETLRTSWDAIRSHRLRSGLTMLGILIGIAAVILTVGLGEGAQQQVSSAINALGTNLLVVSPGSSTTGGVRGGSGTSVSLTASDATALGDKSVAPDIQAVAPSNSRSESLTAGSTNWTTSVVGTTPDWLGVRARTLSEGRFLSNQDVSGEAANVVLGTTTAQQLFGFADPVGRTVTIGNVPFTVVGVLASEGTSSAQNQDDQAVVPISTASDRIFGGATRTSVQSIYVEATTADTLSAAYQEANQELLTLHHITDPTAADFTIASQESLLTTATSVSKTLTILLGGVAALSLLVGGIGVMNIMLVSVTERIREIGLRKALGASPTVIRRQFLVEASVLGLSGGILGALLGIVGALVLPGLISSTITVSPTATVLAILTSIAIGMAFGVYPASRAARLAPIDALRSE</sequence>
<dbReference type="Proteomes" id="UP000256269">
    <property type="component" value="Unassembled WGS sequence"/>
</dbReference>
<protein>
    <submittedName>
        <fullName evidence="10">Putative ABC transport system permease protein</fullName>
    </submittedName>
</protein>
<evidence type="ECO:0000256" key="4">
    <source>
        <dbReference type="ARBA" id="ARBA00022989"/>
    </source>
</evidence>
<evidence type="ECO:0000259" key="9">
    <source>
        <dbReference type="Pfam" id="PF12704"/>
    </source>
</evidence>
<gene>
    <name evidence="10" type="ORF">BCF44_101378</name>
</gene>
<organism evidence="10 11">
    <name type="scientific">Kutzneria buriramensis</name>
    <dbReference type="NCBI Taxonomy" id="1045776"/>
    <lineage>
        <taxon>Bacteria</taxon>
        <taxon>Bacillati</taxon>
        <taxon>Actinomycetota</taxon>
        <taxon>Actinomycetes</taxon>
        <taxon>Pseudonocardiales</taxon>
        <taxon>Pseudonocardiaceae</taxon>
        <taxon>Kutzneria</taxon>
    </lineage>
</organism>
<proteinExistence type="inferred from homology"/>
<keyword evidence="11" id="KW-1185">Reference proteome</keyword>
<dbReference type="PANTHER" id="PTHR30572">
    <property type="entry name" value="MEMBRANE COMPONENT OF TRANSPORTER-RELATED"/>
    <property type="match status" value="1"/>
</dbReference>
<reference evidence="10 11" key="1">
    <citation type="submission" date="2018-08" db="EMBL/GenBank/DDBJ databases">
        <title>Genomic Encyclopedia of Archaeal and Bacterial Type Strains, Phase II (KMG-II): from individual species to whole genera.</title>
        <authorList>
            <person name="Goeker M."/>
        </authorList>
    </citation>
    <scope>NUCLEOTIDE SEQUENCE [LARGE SCALE GENOMIC DNA]</scope>
    <source>
        <strain evidence="10 11">DSM 45791</strain>
    </source>
</reference>
<comment type="similarity">
    <text evidence="6">Belongs to the ABC-4 integral membrane protein family.</text>
</comment>
<dbReference type="OrthoDB" id="9780560at2"/>
<keyword evidence="5 7" id="KW-0472">Membrane</keyword>
<evidence type="ECO:0000256" key="7">
    <source>
        <dbReference type="SAM" id="Phobius"/>
    </source>
</evidence>
<feature type="transmembrane region" description="Helical" evidence="7">
    <location>
        <begin position="370"/>
        <end position="392"/>
    </location>
</feature>
<evidence type="ECO:0000313" key="11">
    <source>
        <dbReference type="Proteomes" id="UP000256269"/>
    </source>
</evidence>
<evidence type="ECO:0000313" key="10">
    <source>
        <dbReference type="EMBL" id="REH55358.1"/>
    </source>
</evidence>
<evidence type="ECO:0000256" key="5">
    <source>
        <dbReference type="ARBA" id="ARBA00023136"/>
    </source>
</evidence>
<dbReference type="EMBL" id="QUNO01000001">
    <property type="protein sequence ID" value="REH55358.1"/>
    <property type="molecule type" value="Genomic_DNA"/>
</dbReference>
<evidence type="ECO:0000259" key="8">
    <source>
        <dbReference type="Pfam" id="PF02687"/>
    </source>
</evidence>
<evidence type="ECO:0000256" key="6">
    <source>
        <dbReference type="ARBA" id="ARBA00038076"/>
    </source>
</evidence>
<name>A0A3E0I9E9_9PSEU</name>
<evidence type="ECO:0000256" key="1">
    <source>
        <dbReference type="ARBA" id="ARBA00004651"/>
    </source>
</evidence>
<feature type="domain" description="ABC3 transporter permease C-terminal" evidence="8">
    <location>
        <begin position="290"/>
        <end position="401"/>
    </location>
</feature>
<feature type="transmembrane region" description="Helical" evidence="7">
    <location>
        <begin position="340"/>
        <end position="364"/>
    </location>
</feature>
<feature type="transmembrane region" description="Helical" evidence="7">
    <location>
        <begin position="285"/>
        <end position="310"/>
    </location>
</feature>
<feature type="domain" description="MacB-like periplasmic core" evidence="9">
    <location>
        <begin position="21"/>
        <end position="247"/>
    </location>
</feature>
<accession>A0A3E0I9E9</accession>
<dbReference type="GO" id="GO:0005886">
    <property type="term" value="C:plasma membrane"/>
    <property type="evidence" value="ECO:0007669"/>
    <property type="project" value="UniProtKB-SubCell"/>
</dbReference>
<keyword evidence="3 7" id="KW-0812">Transmembrane</keyword>
<feature type="transmembrane region" description="Helical" evidence="7">
    <location>
        <begin position="21"/>
        <end position="41"/>
    </location>
</feature>
<comment type="subcellular location">
    <subcellularLocation>
        <location evidence="1">Cell membrane</location>
        <topology evidence="1">Multi-pass membrane protein</topology>
    </subcellularLocation>
</comment>
<keyword evidence="2" id="KW-1003">Cell membrane</keyword>
<dbReference type="InterPro" id="IPR050250">
    <property type="entry name" value="Macrolide_Exporter_MacB"/>
</dbReference>
<dbReference type="InterPro" id="IPR003838">
    <property type="entry name" value="ABC3_permease_C"/>
</dbReference>
<dbReference type="PANTHER" id="PTHR30572:SF4">
    <property type="entry name" value="ABC TRANSPORTER PERMEASE YTRF"/>
    <property type="match status" value="1"/>
</dbReference>
<evidence type="ECO:0000256" key="3">
    <source>
        <dbReference type="ARBA" id="ARBA00022692"/>
    </source>
</evidence>
<dbReference type="RefSeq" id="WP_116172294.1">
    <property type="nucleotide sequence ID" value="NZ_CP144375.1"/>
</dbReference>
<dbReference type="GO" id="GO:0022857">
    <property type="term" value="F:transmembrane transporter activity"/>
    <property type="evidence" value="ECO:0007669"/>
    <property type="project" value="TreeGrafter"/>
</dbReference>
<dbReference type="AlphaFoldDB" id="A0A3E0I9E9"/>